<dbReference type="AlphaFoldDB" id="A0A1B1YCX2"/>
<gene>
    <name evidence="14" type="ORF">CSTERTH_05970</name>
</gene>
<evidence type="ECO:0000256" key="13">
    <source>
        <dbReference type="SAM" id="Phobius"/>
    </source>
</evidence>
<dbReference type="EMBL" id="CP014672">
    <property type="protein sequence ID" value="ANW98611.1"/>
    <property type="molecule type" value="Genomic_DNA"/>
</dbReference>
<dbReference type="GO" id="GO:0015297">
    <property type="term" value="F:antiporter activity"/>
    <property type="evidence" value="ECO:0007669"/>
    <property type="project" value="UniProtKB-KW"/>
</dbReference>
<dbReference type="GO" id="GO:0042910">
    <property type="term" value="F:xenobiotic transmembrane transporter activity"/>
    <property type="evidence" value="ECO:0007669"/>
    <property type="project" value="InterPro"/>
</dbReference>
<protein>
    <recommendedName>
        <fullName evidence="4">Probable multidrug resistance protein NorM</fullName>
    </recommendedName>
    <alternativeName>
        <fullName evidence="12">Multidrug-efflux transporter</fullName>
    </alternativeName>
</protein>
<keyword evidence="7" id="KW-1003">Cell membrane</keyword>
<comment type="subcellular location">
    <subcellularLocation>
        <location evidence="2">Cell membrane</location>
        <topology evidence="2">Multi-pass membrane protein</topology>
    </subcellularLocation>
</comment>
<dbReference type="PANTHER" id="PTHR43298">
    <property type="entry name" value="MULTIDRUG RESISTANCE PROTEIN NORM-RELATED"/>
    <property type="match status" value="1"/>
</dbReference>
<evidence type="ECO:0000313" key="15">
    <source>
        <dbReference type="Proteomes" id="UP000092971"/>
    </source>
</evidence>
<keyword evidence="9 13" id="KW-1133">Transmembrane helix</keyword>
<keyword evidence="8 13" id="KW-0812">Transmembrane</keyword>
<feature type="transmembrane region" description="Helical" evidence="13">
    <location>
        <begin position="52"/>
        <end position="81"/>
    </location>
</feature>
<feature type="transmembrane region" description="Helical" evidence="13">
    <location>
        <begin position="101"/>
        <end position="122"/>
    </location>
</feature>
<dbReference type="RefSeq" id="WP_034842377.1">
    <property type="nucleotide sequence ID" value="NZ_CP014672.1"/>
</dbReference>
<dbReference type="Proteomes" id="UP000092971">
    <property type="component" value="Chromosome"/>
</dbReference>
<sequence>MANKGKDKDLTKGSILGGLIEFSAPLLLGLIFQQLYNTVDTLVVGNFVGKEALAAVGSTTPIINTLIGIFTGFSMGANVIVSQYYGANDEKSVHDAVHTSIIMSFFFSIIITVIGIASAPIMLNLMDTPDDVIHEASVYLEIYFAGATGLVFYNMGSGILRAVGDSKRPLYFLIFSAVANTVLDLVFVINFKMGVAGVAWATVIAQVLSAILVLIVLSRTSGPYRIYWNKLKLNKPMLESIIKIGLPSSVQQGITAFSNVFVQGYINKFGSAFMAGYSAYGKIDAIALLPMQAIAMGCTTFVGQNIGAGKIKRAKKGINISLILSMVFTVILLIPLIIFAEQAIMLFNSEPDVIYYGTLYMRFVSPFYLLSCINQVYAGALRGSGDTRAPMIIMLSSFVAFRQIYLYVVSNIFRDNFYPILFAYPAGWLVCSILLVIYYHKSNWEHKRIIIKNNNVTEEN</sequence>
<organism evidence="14 15">
    <name type="scientific">Thermoclostridium stercorarium subsp. thermolacticum DSM 2910</name>
    <dbReference type="NCBI Taxonomy" id="1121336"/>
    <lineage>
        <taxon>Bacteria</taxon>
        <taxon>Bacillati</taxon>
        <taxon>Bacillota</taxon>
        <taxon>Clostridia</taxon>
        <taxon>Eubacteriales</taxon>
        <taxon>Oscillospiraceae</taxon>
        <taxon>Thermoclostridium</taxon>
    </lineage>
</organism>
<dbReference type="GO" id="GO:0006811">
    <property type="term" value="P:monoatomic ion transport"/>
    <property type="evidence" value="ECO:0007669"/>
    <property type="project" value="UniProtKB-KW"/>
</dbReference>
<evidence type="ECO:0000256" key="10">
    <source>
        <dbReference type="ARBA" id="ARBA00023065"/>
    </source>
</evidence>
<dbReference type="CDD" id="cd13138">
    <property type="entry name" value="MATE_yoeA_like"/>
    <property type="match status" value="1"/>
</dbReference>
<keyword evidence="11 13" id="KW-0472">Membrane</keyword>
<evidence type="ECO:0000256" key="5">
    <source>
        <dbReference type="ARBA" id="ARBA00022448"/>
    </source>
</evidence>
<keyword evidence="5" id="KW-0813">Transport</keyword>
<dbReference type="NCBIfam" id="TIGR00797">
    <property type="entry name" value="matE"/>
    <property type="match status" value="1"/>
</dbReference>
<evidence type="ECO:0000256" key="3">
    <source>
        <dbReference type="ARBA" id="ARBA00010199"/>
    </source>
</evidence>
<dbReference type="GO" id="GO:0005886">
    <property type="term" value="C:plasma membrane"/>
    <property type="evidence" value="ECO:0007669"/>
    <property type="project" value="UniProtKB-SubCell"/>
</dbReference>
<name>A0A1B1YCX2_THEST</name>
<evidence type="ECO:0000256" key="1">
    <source>
        <dbReference type="ARBA" id="ARBA00003408"/>
    </source>
</evidence>
<evidence type="ECO:0000256" key="11">
    <source>
        <dbReference type="ARBA" id="ARBA00023136"/>
    </source>
</evidence>
<feature type="transmembrane region" description="Helical" evidence="13">
    <location>
        <begin position="142"/>
        <end position="163"/>
    </location>
</feature>
<evidence type="ECO:0000256" key="7">
    <source>
        <dbReference type="ARBA" id="ARBA00022475"/>
    </source>
</evidence>
<evidence type="ECO:0000313" key="14">
    <source>
        <dbReference type="EMBL" id="ANW98611.1"/>
    </source>
</evidence>
<comment type="similarity">
    <text evidence="3">Belongs to the multi antimicrobial extrusion (MATE) (TC 2.A.66.1) family.</text>
</comment>
<dbReference type="InterPro" id="IPR050222">
    <property type="entry name" value="MATE_MdtK"/>
</dbReference>
<feature type="transmembrane region" description="Helical" evidence="13">
    <location>
        <begin position="320"/>
        <end position="339"/>
    </location>
</feature>
<keyword evidence="6" id="KW-0050">Antiport</keyword>
<feature type="transmembrane region" description="Helical" evidence="13">
    <location>
        <begin position="420"/>
        <end position="439"/>
    </location>
</feature>
<dbReference type="InterPro" id="IPR002528">
    <property type="entry name" value="MATE_fam"/>
</dbReference>
<accession>A0A1B1YCX2</accession>
<dbReference type="OrthoDB" id="9776324at2"/>
<reference evidence="14 15" key="1">
    <citation type="submission" date="2016-02" db="EMBL/GenBank/DDBJ databases">
        <title>Comparison of Clostridium stercorarium subspecies using comparative genomics and transcriptomics.</title>
        <authorList>
            <person name="Schellenberg J."/>
            <person name="Thallinger G."/>
            <person name="Levin D.B."/>
            <person name="Zhang X."/>
            <person name="Alvare G."/>
            <person name="Fristensky B."/>
            <person name="Sparling R."/>
        </authorList>
    </citation>
    <scope>NUCLEOTIDE SEQUENCE [LARGE SCALE GENOMIC DNA]</scope>
    <source>
        <strain evidence="14 15">DSM 2910</strain>
    </source>
</reference>
<evidence type="ECO:0000256" key="8">
    <source>
        <dbReference type="ARBA" id="ARBA00022692"/>
    </source>
</evidence>
<evidence type="ECO:0000256" key="4">
    <source>
        <dbReference type="ARBA" id="ARBA00020268"/>
    </source>
</evidence>
<proteinExistence type="inferred from homology"/>
<feature type="transmembrane region" description="Helical" evidence="13">
    <location>
        <begin position="197"/>
        <end position="217"/>
    </location>
</feature>
<keyword evidence="10" id="KW-0406">Ion transport</keyword>
<evidence type="ECO:0000256" key="9">
    <source>
        <dbReference type="ARBA" id="ARBA00022989"/>
    </source>
</evidence>
<dbReference type="InterPro" id="IPR048279">
    <property type="entry name" value="MdtK-like"/>
</dbReference>
<comment type="function">
    <text evidence="1">Multidrug efflux pump.</text>
</comment>
<dbReference type="PANTHER" id="PTHR43298:SF2">
    <property type="entry name" value="FMN_FAD EXPORTER YEEO-RELATED"/>
    <property type="match status" value="1"/>
</dbReference>
<evidence type="ECO:0000256" key="2">
    <source>
        <dbReference type="ARBA" id="ARBA00004651"/>
    </source>
</evidence>
<evidence type="ECO:0000256" key="6">
    <source>
        <dbReference type="ARBA" id="ARBA00022449"/>
    </source>
</evidence>
<evidence type="ECO:0000256" key="12">
    <source>
        <dbReference type="ARBA" id="ARBA00031636"/>
    </source>
</evidence>
<feature type="transmembrane region" description="Helical" evidence="13">
    <location>
        <begin position="12"/>
        <end position="32"/>
    </location>
</feature>
<dbReference type="Pfam" id="PF01554">
    <property type="entry name" value="MatE"/>
    <property type="match status" value="2"/>
</dbReference>
<feature type="transmembrane region" description="Helical" evidence="13">
    <location>
        <begin position="359"/>
        <end position="377"/>
    </location>
</feature>
<feature type="transmembrane region" description="Helical" evidence="13">
    <location>
        <begin position="389"/>
        <end position="408"/>
    </location>
</feature>
<dbReference type="PIRSF" id="PIRSF006603">
    <property type="entry name" value="DinF"/>
    <property type="match status" value="1"/>
</dbReference>
<feature type="transmembrane region" description="Helical" evidence="13">
    <location>
        <begin position="170"/>
        <end position="191"/>
    </location>
</feature>